<dbReference type="InterPro" id="IPR002078">
    <property type="entry name" value="Sigma_54_int"/>
</dbReference>
<dbReference type="RefSeq" id="WP_249973470.1">
    <property type="nucleotide sequence ID" value="NZ_JAMFLZ010000005.1"/>
</dbReference>
<evidence type="ECO:0000313" key="9">
    <source>
        <dbReference type="Proteomes" id="UP001165381"/>
    </source>
</evidence>
<dbReference type="Pfam" id="PF02954">
    <property type="entry name" value="HTH_8"/>
    <property type="match status" value="1"/>
</dbReference>
<feature type="modified residue" description="4-aspartylphosphate" evidence="5">
    <location>
        <position position="56"/>
    </location>
</feature>
<dbReference type="EMBL" id="JAMFLZ010000005">
    <property type="protein sequence ID" value="MCL6295915.1"/>
    <property type="molecule type" value="Genomic_DNA"/>
</dbReference>
<dbReference type="Gene3D" id="3.40.50.300">
    <property type="entry name" value="P-loop containing nucleotide triphosphate hydrolases"/>
    <property type="match status" value="1"/>
</dbReference>
<dbReference type="Gene3D" id="1.10.10.60">
    <property type="entry name" value="Homeodomain-like"/>
    <property type="match status" value="1"/>
</dbReference>
<dbReference type="PRINTS" id="PR01590">
    <property type="entry name" value="HTHFIS"/>
</dbReference>
<dbReference type="PROSITE" id="PS50110">
    <property type="entry name" value="RESPONSE_REGULATORY"/>
    <property type="match status" value="1"/>
</dbReference>
<evidence type="ECO:0000259" key="6">
    <source>
        <dbReference type="PROSITE" id="PS50045"/>
    </source>
</evidence>
<evidence type="ECO:0000256" key="4">
    <source>
        <dbReference type="ARBA" id="ARBA00023163"/>
    </source>
</evidence>
<dbReference type="Pfam" id="PF00072">
    <property type="entry name" value="Response_reg"/>
    <property type="match status" value="1"/>
</dbReference>
<protein>
    <submittedName>
        <fullName evidence="8">Sigma-54 dependent transcriptional regulator</fullName>
    </submittedName>
</protein>
<dbReference type="InterPro" id="IPR001789">
    <property type="entry name" value="Sig_transdc_resp-reg_receiver"/>
</dbReference>
<keyword evidence="1" id="KW-0547">Nucleotide-binding</keyword>
<keyword evidence="2" id="KW-0067">ATP-binding</keyword>
<dbReference type="SUPFAM" id="SSF46689">
    <property type="entry name" value="Homeodomain-like"/>
    <property type="match status" value="1"/>
</dbReference>
<keyword evidence="3" id="KW-0805">Transcription regulation</keyword>
<sequence length="463" mass="52582">MIKNPATILIIDDDEDVLLSAKLLLKKYYTNIITRNSPKEINQLISKEHIDMIVLDMNYRIGFNDGKEGMYWLKHILNIKPKMVVVLMTAYGEVELAVNAIKNGAFDFILKPWSNEKFLATVHAGLELSKSNKQVSILKHTNKALLENDDIRFGPVIGNSSAMTKVMDVVKKVSNTDANILILGENGTGKQHLAREIHKRSSNKNAPFIHVDLGALSESLFESELFGHKKGAFTDAYEDKPGRFEMAENGTLFLDEIGNLPYNLQSKLLTVLQDRKVSRLGEGIERPFNARLLFATNAPLNQWVSEGKFRQDLLFRINTVEIEIPPLRDRPEDISDFVIHYLNMFKEKYQKSHLTITDEALSVLKTHNWPGNIREIQHTIERGVIMCDDNVIKPSDFNLSNIETDNTANTANISDYGNLNLQEIEKLLVKKAIEKYDGNISKASKELGLTRAALYRRLEKFNL</sequence>
<dbReference type="SMART" id="SM00382">
    <property type="entry name" value="AAA"/>
    <property type="match status" value="1"/>
</dbReference>
<proteinExistence type="predicted"/>
<evidence type="ECO:0000259" key="7">
    <source>
        <dbReference type="PROSITE" id="PS50110"/>
    </source>
</evidence>
<dbReference type="SUPFAM" id="SSF52540">
    <property type="entry name" value="P-loop containing nucleoside triphosphate hydrolases"/>
    <property type="match status" value="1"/>
</dbReference>
<dbReference type="InterPro" id="IPR011006">
    <property type="entry name" value="CheY-like_superfamily"/>
</dbReference>
<dbReference type="InterPro" id="IPR002197">
    <property type="entry name" value="HTH_Fis"/>
</dbReference>
<evidence type="ECO:0000256" key="2">
    <source>
        <dbReference type="ARBA" id="ARBA00022840"/>
    </source>
</evidence>
<dbReference type="CDD" id="cd00009">
    <property type="entry name" value="AAA"/>
    <property type="match status" value="1"/>
</dbReference>
<keyword evidence="5" id="KW-0597">Phosphoprotein</keyword>
<name>A0ABT0QIU3_9FLAO</name>
<dbReference type="InterPro" id="IPR025943">
    <property type="entry name" value="Sigma_54_int_dom_ATP-bd_2"/>
</dbReference>
<evidence type="ECO:0000256" key="5">
    <source>
        <dbReference type="PROSITE-ProRule" id="PRU00169"/>
    </source>
</evidence>
<keyword evidence="4" id="KW-0804">Transcription</keyword>
<organism evidence="8 9">
    <name type="scientific">Jejuia spongiicola</name>
    <dbReference type="NCBI Taxonomy" id="2942207"/>
    <lineage>
        <taxon>Bacteria</taxon>
        <taxon>Pseudomonadati</taxon>
        <taxon>Bacteroidota</taxon>
        <taxon>Flavobacteriia</taxon>
        <taxon>Flavobacteriales</taxon>
        <taxon>Flavobacteriaceae</taxon>
        <taxon>Jejuia</taxon>
    </lineage>
</organism>
<dbReference type="InterPro" id="IPR009057">
    <property type="entry name" value="Homeodomain-like_sf"/>
</dbReference>
<reference evidence="8" key="1">
    <citation type="submission" date="2022-05" db="EMBL/GenBank/DDBJ databases">
        <authorList>
            <person name="Park J.-S."/>
        </authorList>
    </citation>
    <scope>NUCLEOTIDE SEQUENCE</scope>
    <source>
        <strain evidence="8">2012CJ34-3</strain>
    </source>
</reference>
<dbReference type="InterPro" id="IPR027417">
    <property type="entry name" value="P-loop_NTPase"/>
</dbReference>
<feature type="domain" description="Sigma-54 factor interaction" evidence="6">
    <location>
        <begin position="156"/>
        <end position="385"/>
    </location>
</feature>
<keyword evidence="9" id="KW-1185">Reference proteome</keyword>
<evidence type="ECO:0000313" key="8">
    <source>
        <dbReference type="EMBL" id="MCL6295915.1"/>
    </source>
</evidence>
<dbReference type="PROSITE" id="PS00676">
    <property type="entry name" value="SIGMA54_INTERACT_2"/>
    <property type="match status" value="1"/>
</dbReference>
<gene>
    <name evidence="8" type="ORF">M3P09_12970</name>
</gene>
<dbReference type="Gene3D" id="3.40.50.2300">
    <property type="match status" value="1"/>
</dbReference>
<dbReference type="Pfam" id="PF25601">
    <property type="entry name" value="AAA_lid_14"/>
    <property type="match status" value="1"/>
</dbReference>
<dbReference type="Proteomes" id="UP001165381">
    <property type="component" value="Unassembled WGS sequence"/>
</dbReference>
<dbReference type="SMART" id="SM00448">
    <property type="entry name" value="REC"/>
    <property type="match status" value="1"/>
</dbReference>
<dbReference type="InterPro" id="IPR003593">
    <property type="entry name" value="AAA+_ATPase"/>
</dbReference>
<evidence type="ECO:0000256" key="1">
    <source>
        <dbReference type="ARBA" id="ARBA00022741"/>
    </source>
</evidence>
<evidence type="ECO:0000256" key="3">
    <source>
        <dbReference type="ARBA" id="ARBA00023015"/>
    </source>
</evidence>
<comment type="caution">
    <text evidence="8">The sequence shown here is derived from an EMBL/GenBank/DDBJ whole genome shotgun (WGS) entry which is preliminary data.</text>
</comment>
<dbReference type="InterPro" id="IPR058031">
    <property type="entry name" value="AAA_lid_NorR"/>
</dbReference>
<feature type="domain" description="Response regulatory" evidence="7">
    <location>
        <begin position="7"/>
        <end position="126"/>
    </location>
</feature>
<accession>A0ABT0QIU3</accession>
<dbReference type="Pfam" id="PF00158">
    <property type="entry name" value="Sigma54_activat"/>
    <property type="match status" value="1"/>
</dbReference>
<dbReference type="PANTHER" id="PTHR32071:SF113">
    <property type="entry name" value="ALGINATE BIOSYNTHESIS TRANSCRIPTIONAL REGULATORY PROTEIN ALGB"/>
    <property type="match status" value="1"/>
</dbReference>
<dbReference type="SUPFAM" id="SSF52172">
    <property type="entry name" value="CheY-like"/>
    <property type="match status" value="1"/>
</dbReference>
<dbReference type="PROSITE" id="PS50045">
    <property type="entry name" value="SIGMA54_INTERACT_4"/>
    <property type="match status" value="1"/>
</dbReference>
<dbReference type="PANTHER" id="PTHR32071">
    <property type="entry name" value="TRANSCRIPTIONAL REGULATORY PROTEIN"/>
    <property type="match status" value="1"/>
</dbReference>
<dbReference type="Gene3D" id="1.10.8.60">
    <property type="match status" value="1"/>
</dbReference>